<dbReference type="Proteomes" id="UP000624404">
    <property type="component" value="Unassembled WGS sequence"/>
</dbReference>
<reference evidence="12" key="1">
    <citation type="submission" date="2020-10" db="EMBL/GenBank/DDBJ databases">
        <authorList>
            <person name="Kusch S."/>
        </authorList>
    </citation>
    <scope>NUCLEOTIDE SEQUENCE</scope>
    <source>
        <strain evidence="12">SwB9</strain>
    </source>
</reference>
<evidence type="ECO:0000256" key="10">
    <source>
        <dbReference type="ARBA" id="ARBA00049432"/>
    </source>
</evidence>
<keyword evidence="3" id="KW-0808">Transferase</keyword>
<evidence type="ECO:0000256" key="6">
    <source>
        <dbReference type="ARBA" id="ARBA00023180"/>
    </source>
</evidence>
<evidence type="ECO:0000256" key="4">
    <source>
        <dbReference type="ARBA" id="ARBA00022729"/>
    </source>
</evidence>
<evidence type="ECO:0000256" key="2">
    <source>
        <dbReference type="ARBA" id="ARBA00022676"/>
    </source>
</evidence>
<comment type="catalytic activity">
    <reaction evidence="10">
        <text>L-threonyl-[protein] + UDP-N-acetyl-alpha-D-glucosamine = 3-O-(N-acetyl-beta-D-glucosaminyl)-L-threonyl-[protein] + UDP + H(+)</text>
        <dbReference type="Rhea" id="RHEA:48908"/>
        <dbReference type="Rhea" id="RHEA-COMP:11060"/>
        <dbReference type="Rhea" id="RHEA-COMP:12252"/>
        <dbReference type="ChEBI" id="CHEBI:15378"/>
        <dbReference type="ChEBI" id="CHEBI:30013"/>
        <dbReference type="ChEBI" id="CHEBI:57705"/>
        <dbReference type="ChEBI" id="CHEBI:58223"/>
        <dbReference type="ChEBI" id="CHEBI:90840"/>
        <dbReference type="EC" id="2.4.1.255"/>
    </reaction>
</comment>
<evidence type="ECO:0000256" key="1">
    <source>
        <dbReference type="ARBA" id="ARBA00011970"/>
    </source>
</evidence>
<dbReference type="EC" id="2.4.1.255" evidence="1"/>
<keyword evidence="4" id="KW-0732">Signal</keyword>
<keyword evidence="6" id="KW-0325">Glycoprotein</keyword>
<dbReference type="AlphaFoldDB" id="A0A8H2ZLV0"/>
<evidence type="ECO:0000256" key="8">
    <source>
        <dbReference type="ARBA" id="ARBA00042574"/>
    </source>
</evidence>
<dbReference type="PANTHER" id="PTHR20961">
    <property type="entry name" value="GLYCOSYLTRANSFERASE"/>
    <property type="match status" value="1"/>
</dbReference>
<evidence type="ECO:0000256" key="3">
    <source>
        <dbReference type="ARBA" id="ARBA00022679"/>
    </source>
</evidence>
<keyword evidence="13" id="KW-1185">Reference proteome</keyword>
<evidence type="ECO:0000259" key="11">
    <source>
        <dbReference type="Pfam" id="PF04577"/>
    </source>
</evidence>
<dbReference type="InterPro" id="IPR049625">
    <property type="entry name" value="Glyco_transf_61_cat"/>
</dbReference>
<evidence type="ECO:0000256" key="9">
    <source>
        <dbReference type="ARBA" id="ARBA00048317"/>
    </source>
</evidence>
<protein>
    <recommendedName>
        <fullName evidence="7">EGF domain-specific O-linked N-acetylglucosamine transferase</fullName>
        <ecNumber evidence="1">2.4.1.255</ecNumber>
    </recommendedName>
    <alternativeName>
        <fullName evidence="8">Extracellular O-linked N-acetylglucosamine transferase</fullName>
    </alternativeName>
</protein>
<dbReference type="PANTHER" id="PTHR20961:SF148">
    <property type="entry name" value="EGF DOMAIN-SPECIFIC O-LINKED N-ACETYLGLUCOSAMINE TRANSFERASE"/>
    <property type="match status" value="1"/>
</dbReference>
<dbReference type="Pfam" id="PF04577">
    <property type="entry name" value="Glyco_transf_61"/>
    <property type="match status" value="1"/>
</dbReference>
<sequence length="488" mass="56599">MKTMASLPFQRQKSMALLPATLFLLFVIFSLYYLPRESQIRDYIQQWPSHSDGVQAQTELSSWTTDVPPEYDVEPYHSSFCAERYSRTYLENLRDSATEYSMPSSYAKLTCFHTSQWPGSDRDTMCLGQGATWNAFEKKFQLGCDIRTLNAEEKAKGYPEFNDFRSYWYGTGPRLIFDEYVSEARHLRQYPTTTNYTILIKREGALNPWHCLMEIWSTMMTIDVLRMSLNPATNAPFYISEDVQNTQIVILDDHVDGFYIDLWKAVAQRPVTRLNELRETTEFENLVIPLAGGSNPIWQGDWSIHDCGQSELLRTFSDRVLSFYNVEPWKPHNDEIVITYIDRRRRRLVGQESYLEQLQLQDPHVKIQLIDFESISFAEQIKMIRETDILVGVHGAGLTHGIFLPEGSVMVEILPEGLNHNGFRNLAGLRSHTYLSVHASKLPEPSRGQKRAEWHLDDVALDRERFLDLMEVATRSVYNKGLRNYDVN</sequence>
<dbReference type="EMBL" id="CAJHIA010000003">
    <property type="protein sequence ID" value="CAD6441236.1"/>
    <property type="molecule type" value="Genomic_DNA"/>
</dbReference>
<proteinExistence type="predicted"/>
<keyword evidence="5" id="KW-0256">Endoplasmic reticulum</keyword>
<dbReference type="InterPro" id="IPR007657">
    <property type="entry name" value="Glycosyltransferase_61"/>
</dbReference>
<accession>A0A8H2ZLV0</accession>
<feature type="domain" description="Glycosyltransferase 61 catalytic" evidence="11">
    <location>
        <begin position="318"/>
        <end position="411"/>
    </location>
</feature>
<evidence type="ECO:0000313" key="13">
    <source>
        <dbReference type="Proteomes" id="UP000624404"/>
    </source>
</evidence>
<gene>
    <name evidence="12" type="ORF">SCLTRI_LOCUS1024</name>
</gene>
<keyword evidence="2" id="KW-0328">Glycosyltransferase</keyword>
<evidence type="ECO:0000313" key="12">
    <source>
        <dbReference type="EMBL" id="CAD6441236.1"/>
    </source>
</evidence>
<dbReference type="GO" id="GO:0097363">
    <property type="term" value="F:protein O-acetylglucosaminyltransferase activity"/>
    <property type="evidence" value="ECO:0007669"/>
    <property type="project" value="UniProtKB-EC"/>
</dbReference>
<dbReference type="OrthoDB" id="529273at2759"/>
<evidence type="ECO:0000256" key="5">
    <source>
        <dbReference type="ARBA" id="ARBA00022824"/>
    </source>
</evidence>
<comment type="caution">
    <text evidence="12">The sequence shown here is derived from an EMBL/GenBank/DDBJ whole genome shotgun (WGS) entry which is preliminary data.</text>
</comment>
<organism evidence="12 13">
    <name type="scientific">Sclerotinia trifoliorum</name>
    <dbReference type="NCBI Taxonomy" id="28548"/>
    <lineage>
        <taxon>Eukaryota</taxon>
        <taxon>Fungi</taxon>
        <taxon>Dikarya</taxon>
        <taxon>Ascomycota</taxon>
        <taxon>Pezizomycotina</taxon>
        <taxon>Leotiomycetes</taxon>
        <taxon>Helotiales</taxon>
        <taxon>Sclerotiniaceae</taxon>
        <taxon>Sclerotinia</taxon>
    </lineage>
</organism>
<evidence type="ECO:0000256" key="7">
    <source>
        <dbReference type="ARBA" id="ARBA00040944"/>
    </source>
</evidence>
<name>A0A8H2ZLV0_9HELO</name>
<dbReference type="GO" id="GO:0005788">
    <property type="term" value="C:endoplasmic reticulum lumen"/>
    <property type="evidence" value="ECO:0007669"/>
    <property type="project" value="TreeGrafter"/>
</dbReference>
<comment type="catalytic activity">
    <reaction evidence="9">
        <text>L-seryl-[protein] + UDP-N-acetyl-alpha-D-glucosamine = 3-O-(N-acetyl-beta-D-glucosaminyl)-L-seryl-[protein] + UDP + H(+)</text>
        <dbReference type="Rhea" id="RHEA:48904"/>
        <dbReference type="Rhea" id="RHEA-COMP:9863"/>
        <dbReference type="Rhea" id="RHEA-COMP:12251"/>
        <dbReference type="ChEBI" id="CHEBI:15378"/>
        <dbReference type="ChEBI" id="CHEBI:29999"/>
        <dbReference type="ChEBI" id="CHEBI:57705"/>
        <dbReference type="ChEBI" id="CHEBI:58223"/>
        <dbReference type="ChEBI" id="CHEBI:90838"/>
        <dbReference type="EC" id="2.4.1.255"/>
    </reaction>
</comment>